<dbReference type="EMBL" id="GL435386">
    <property type="protein sequence ID" value="EFN73388.1"/>
    <property type="molecule type" value="Genomic_DNA"/>
</dbReference>
<reference evidence="2 3" key="1">
    <citation type="journal article" date="2010" name="Science">
        <title>Genomic comparison of the ants Camponotus floridanus and Harpegnathos saltator.</title>
        <authorList>
            <person name="Bonasio R."/>
            <person name="Zhang G."/>
            <person name="Ye C."/>
            <person name="Mutti N.S."/>
            <person name="Fang X."/>
            <person name="Qin N."/>
            <person name="Donahue G."/>
            <person name="Yang P."/>
            <person name="Li Q."/>
            <person name="Li C."/>
            <person name="Zhang P."/>
            <person name="Huang Z."/>
            <person name="Berger S.L."/>
            <person name="Reinberg D."/>
            <person name="Wang J."/>
            <person name="Liebig J."/>
        </authorList>
    </citation>
    <scope>NUCLEOTIDE SEQUENCE [LARGE SCALE GENOMIC DNA]</scope>
    <source>
        <strain evidence="3">C129</strain>
    </source>
</reference>
<evidence type="ECO:0000256" key="1">
    <source>
        <dbReference type="SAM" id="MobiDB-lite"/>
    </source>
</evidence>
<protein>
    <submittedName>
        <fullName evidence="2">Uncharacterized protein</fullName>
    </submittedName>
</protein>
<accession>E1ZZK5</accession>
<name>E1ZZK5_CAMFO</name>
<keyword evidence="3" id="KW-1185">Reference proteome</keyword>
<feature type="compositionally biased region" description="Basic and acidic residues" evidence="1">
    <location>
        <begin position="81"/>
        <end position="92"/>
    </location>
</feature>
<gene>
    <name evidence="2" type="ORF">EAG_10220</name>
</gene>
<proteinExistence type="predicted"/>
<feature type="compositionally biased region" description="Basic residues" evidence="1">
    <location>
        <begin position="68"/>
        <end position="80"/>
    </location>
</feature>
<evidence type="ECO:0000313" key="2">
    <source>
        <dbReference type="EMBL" id="EFN73388.1"/>
    </source>
</evidence>
<evidence type="ECO:0000313" key="3">
    <source>
        <dbReference type="Proteomes" id="UP000000311"/>
    </source>
</evidence>
<dbReference type="AlphaFoldDB" id="E1ZZK5"/>
<dbReference type="InParanoid" id="E1ZZK5"/>
<feature type="region of interest" description="Disordered" evidence="1">
    <location>
        <begin position="66"/>
        <end position="92"/>
    </location>
</feature>
<sequence>MSSDGLNILAPLGSVHFAAPNPRLWRMFLLYVLYPKNYECTLRLLVISDKQHATLHFVSRTQRNFLRAPKRKGGEKRRARRTEEGQRRDEKRCRREAMLIPDSESESGASERFLTFYGFPPPAEAEGHSPVICHLTNSYDRNARNATFIYPDEAERPLHRKAHRTQIYYNKHTNQLENL</sequence>
<dbReference type="Proteomes" id="UP000000311">
    <property type="component" value="Unassembled WGS sequence"/>
</dbReference>
<organism evidence="3">
    <name type="scientific">Camponotus floridanus</name>
    <name type="common">Florida carpenter ant</name>
    <dbReference type="NCBI Taxonomy" id="104421"/>
    <lineage>
        <taxon>Eukaryota</taxon>
        <taxon>Metazoa</taxon>
        <taxon>Ecdysozoa</taxon>
        <taxon>Arthropoda</taxon>
        <taxon>Hexapoda</taxon>
        <taxon>Insecta</taxon>
        <taxon>Pterygota</taxon>
        <taxon>Neoptera</taxon>
        <taxon>Endopterygota</taxon>
        <taxon>Hymenoptera</taxon>
        <taxon>Apocrita</taxon>
        <taxon>Aculeata</taxon>
        <taxon>Formicoidea</taxon>
        <taxon>Formicidae</taxon>
        <taxon>Formicinae</taxon>
        <taxon>Camponotus</taxon>
    </lineage>
</organism>